<dbReference type="RefSeq" id="WP_185617808.1">
    <property type="nucleotide sequence ID" value="NZ_JAARMV010000001.1"/>
</dbReference>
<gene>
    <name evidence="6" type="ORF">HBP98_00775</name>
</gene>
<feature type="transmembrane region" description="Helical" evidence="4">
    <location>
        <begin position="753"/>
        <end position="777"/>
    </location>
</feature>
<dbReference type="Pfam" id="PF10145">
    <property type="entry name" value="PhageMin_Tail"/>
    <property type="match status" value="1"/>
</dbReference>
<reference evidence="6 7" key="1">
    <citation type="submission" date="2020-03" db="EMBL/GenBank/DDBJ databases">
        <title>Soil Listeria distribution.</title>
        <authorList>
            <person name="Liao J."/>
            <person name="Wiedmann M."/>
        </authorList>
    </citation>
    <scope>NUCLEOTIDE SEQUENCE [LARGE SCALE GENOMIC DNA]</scope>
    <source>
        <strain evidence="6 7">FSL L7-1850</strain>
    </source>
</reference>
<dbReference type="SUPFAM" id="SSF57997">
    <property type="entry name" value="Tropomyosin"/>
    <property type="match status" value="1"/>
</dbReference>
<comment type="caution">
    <text evidence="6">The sequence shown here is derived from an EMBL/GenBank/DDBJ whole genome shotgun (WGS) entry which is preliminary data.</text>
</comment>
<evidence type="ECO:0000256" key="4">
    <source>
        <dbReference type="SAM" id="Phobius"/>
    </source>
</evidence>
<keyword evidence="4" id="KW-1133">Transmembrane helix</keyword>
<name>A0A7X1DPG6_9LIST</name>
<evidence type="ECO:0000313" key="7">
    <source>
        <dbReference type="Proteomes" id="UP000546244"/>
    </source>
</evidence>
<proteinExistence type="predicted"/>
<keyword evidence="2" id="KW-0175">Coiled coil</keyword>
<keyword evidence="4" id="KW-0812">Transmembrane</keyword>
<evidence type="ECO:0000256" key="3">
    <source>
        <dbReference type="SAM" id="MobiDB-lite"/>
    </source>
</evidence>
<feature type="transmembrane region" description="Helical" evidence="4">
    <location>
        <begin position="600"/>
        <end position="625"/>
    </location>
</feature>
<feature type="domain" description="Phage tail tape measure protein" evidence="5">
    <location>
        <begin position="318"/>
        <end position="507"/>
    </location>
</feature>
<dbReference type="PANTHER" id="PTHR37813">
    <property type="entry name" value="FELS-2 PROPHAGE PROTEIN"/>
    <property type="match status" value="1"/>
</dbReference>
<feature type="transmembrane region" description="Helical" evidence="4">
    <location>
        <begin position="637"/>
        <end position="664"/>
    </location>
</feature>
<dbReference type="EMBL" id="JAARMV010000001">
    <property type="protein sequence ID" value="MBC2370526.1"/>
    <property type="molecule type" value="Genomic_DNA"/>
</dbReference>
<evidence type="ECO:0000256" key="2">
    <source>
        <dbReference type="SAM" id="Coils"/>
    </source>
</evidence>
<dbReference type="AlphaFoldDB" id="A0A7X1DPG6"/>
<dbReference type="PANTHER" id="PTHR37813:SF1">
    <property type="entry name" value="FELS-2 PROPHAGE PROTEIN"/>
    <property type="match status" value="1"/>
</dbReference>
<dbReference type="Gene3D" id="1.20.120.20">
    <property type="entry name" value="Apolipoprotein"/>
    <property type="match status" value="2"/>
</dbReference>
<keyword evidence="4" id="KW-0472">Membrane</keyword>
<organism evidence="6 7">
    <name type="scientific">Listeria booriae</name>
    <dbReference type="NCBI Taxonomy" id="1552123"/>
    <lineage>
        <taxon>Bacteria</taxon>
        <taxon>Bacillati</taxon>
        <taxon>Bacillota</taxon>
        <taxon>Bacilli</taxon>
        <taxon>Bacillales</taxon>
        <taxon>Listeriaceae</taxon>
        <taxon>Listeria</taxon>
    </lineage>
</organism>
<evidence type="ECO:0000259" key="5">
    <source>
        <dbReference type="Pfam" id="PF10145"/>
    </source>
</evidence>
<dbReference type="Proteomes" id="UP000546244">
    <property type="component" value="Unassembled WGS sequence"/>
</dbReference>
<sequence length="1100" mass="119209">MANNQPKITFKVFNQEFNKAMTEMNNEGKKFRQELKLEQEQLKMTGSESDKLAADLNGLQKQYDVAQQKTKATADQLEKAKVVFGENSTEVATMETKLRSAEIAEQQLANKIGVTTQKLEEAKIAESSAASESEKRRQKLAQLEAEQDKLSASSDRLTSEYNLQKAEMGANASETDKLAAAEAHLGKQSDITERSIAALEQQLELTKQEYGENSKEAIQMSTKLNVAKTSVSELDNELDQLKDELGGKLDAGNFLEAAEVLSGVGEKLKEVGTSAVETALDIDDSVVKINNSLGLTGKEAEKTKEHLLNVFNTGVTDSYEEAGDAIIQVRQSIKDVNDENLDDITYKAMSFSSTFDTDINETVRGAGALMDAFGMDSTKAFDLMFTGASRGLNKSGELADNLAEYATLFQESGYSAEEMFTSLEAGLKAGAYNLDKVNDVLKEAGVRITDGSMAKGAEELGGKFNEMYKKMSKDGKGNNEIFAAMAGEISKIDDEQKKAAATSALFGSLGEDNGFKVIQAMSQANGKIGEISKSYKDVTGNAEKFNESSKKQSWQATLNELGSSLSKIGEDIMKSLQPLIEKISEVAKWFSNLSEPIREVILALGVAITVITALTPIIAAFFIAISAGAAAAGVSMGAFMISMLPIIAIVAAIVVAITAVILIFKNWGAVTEWLGGVWESIKVIATNVWNGIANFFINLWTSISQFFVTIWTTITAFLTTAWQGVVNVATTIWNGLVNVFTFIFLLVKTVIMAQWTIISTALTFAWKALVAIVSFIFKPVIDMFKRIWEGVKTVVMAVWNFLSPWLAAIWNKIKSLASSVFNAVAGVIRNIWNGIKSVTMSVWNAVSGFIVNVWNKIKSAISTAINATKSVISNVWNTIKSVTSNVWNSIKSVISSVWNGIKSAVTGPINAIKSTVSSVWNSIKSITSSTFNAVKNAIMTPINAAKDGIKRAIDAIKGFFSGLKLKFPKIDMPELPKFEIKGKFSLKPPSVPSIGVKWHANGGFFNQASVIGIGEKGPEAAVPLMGRRMDPFADAVSNRIFSNLPAMAENKLAQAGDTNVTINMTNNLYGAADENRLVDKITQGITKNTNTKTTAWGGRA</sequence>
<evidence type="ECO:0000256" key="1">
    <source>
        <dbReference type="ARBA" id="ARBA00022612"/>
    </source>
</evidence>
<keyword evidence="1" id="KW-1188">Viral release from host cell</keyword>
<accession>A0A7X1DPG6</accession>
<feature type="transmembrane region" description="Helical" evidence="4">
    <location>
        <begin position="695"/>
        <end position="718"/>
    </location>
</feature>
<dbReference type="InterPro" id="IPR010090">
    <property type="entry name" value="Phage_tape_meas"/>
</dbReference>
<protein>
    <recommendedName>
        <fullName evidence="5">Phage tail tape measure protein domain-containing protein</fullName>
    </recommendedName>
</protein>
<feature type="region of interest" description="Disordered" evidence="3">
    <location>
        <begin position="125"/>
        <end position="156"/>
    </location>
</feature>
<feature type="coiled-coil region" evidence="2">
    <location>
        <begin position="189"/>
        <end position="251"/>
    </location>
</feature>
<feature type="transmembrane region" description="Helical" evidence="4">
    <location>
        <begin position="789"/>
        <end position="810"/>
    </location>
</feature>
<feature type="transmembrane region" description="Helical" evidence="4">
    <location>
        <begin position="725"/>
        <end position="747"/>
    </location>
</feature>
<evidence type="ECO:0000313" key="6">
    <source>
        <dbReference type="EMBL" id="MBC2370526.1"/>
    </source>
</evidence>